<name>A0ABS5L3S6_9ACTN</name>
<keyword evidence="4" id="KW-1185">Reference proteome</keyword>
<organism evidence="3 4">
    <name type="scientific">Catenulispora pinistramenti</name>
    <dbReference type="NCBI Taxonomy" id="2705254"/>
    <lineage>
        <taxon>Bacteria</taxon>
        <taxon>Bacillati</taxon>
        <taxon>Actinomycetota</taxon>
        <taxon>Actinomycetes</taxon>
        <taxon>Catenulisporales</taxon>
        <taxon>Catenulisporaceae</taxon>
        <taxon>Catenulispora</taxon>
    </lineage>
</organism>
<accession>A0ABS5L3S6</accession>
<dbReference type="SUPFAM" id="SSF51556">
    <property type="entry name" value="Metallo-dependent hydrolases"/>
    <property type="match status" value="1"/>
</dbReference>
<proteinExistence type="predicted"/>
<evidence type="ECO:0000313" key="3">
    <source>
        <dbReference type="EMBL" id="MBS2552995.1"/>
    </source>
</evidence>
<dbReference type="InterPro" id="IPR032465">
    <property type="entry name" value="ACMSD"/>
</dbReference>
<dbReference type="PANTHER" id="PTHR21240:SF28">
    <property type="entry name" value="ISO-OROTATE DECARBOXYLASE (EUROFUNG)"/>
    <property type="match status" value="1"/>
</dbReference>
<evidence type="ECO:0000256" key="1">
    <source>
        <dbReference type="ARBA" id="ARBA00023239"/>
    </source>
</evidence>
<sequence length="441" mass="49344">MTEFDNSPYVVISSDCHAGLPTEQYRAYIESEYHPAFDDFLAEQAARVEAATKLGVRNPEFARSWFAEHEEGLRGGWDSAQRDKELDADGVTAEVIFPDADAVESTTAAPFGVGLTFSGGLDQELALVGARAHNRWLAELCSHSPERRRGMALVPITGDVDAAVTEIRRAKESGLGGVMIPAMWEDKAPYHDRRYDPVWAVCQELQMPVATHSGVAPRDEYGDHLGIYVSEVTWWPARPIWFLIWSGVFERFPGLKFGVTEAGCWWAPNLLWFMDRLFLGAHAAAKLTPFEEVKRPPSEYFDRNCFIGASNTKRRELAHRYEIGVDNMLWGNDFPHPEGTWPNTRKWLKTTFHDMPIEETRRMIGLAAAEVYGFDVDKLRPVAERVNLRPGDLGQTGEEEAGWAAAREVGRHWLTGHDFPVIGYGATLGGHRTDGVGPEVS</sequence>
<protein>
    <submittedName>
        <fullName evidence="3">Amidohydrolase</fullName>
    </submittedName>
</protein>
<dbReference type="PANTHER" id="PTHR21240">
    <property type="entry name" value="2-AMINO-3-CARBOXYLMUCONATE-6-SEMIALDEHYDE DECARBOXYLASE"/>
    <property type="match status" value="1"/>
</dbReference>
<dbReference type="Pfam" id="PF04909">
    <property type="entry name" value="Amidohydro_2"/>
    <property type="match status" value="1"/>
</dbReference>
<dbReference type="EMBL" id="JAAFYZ010000224">
    <property type="protein sequence ID" value="MBS2552995.1"/>
    <property type="molecule type" value="Genomic_DNA"/>
</dbReference>
<dbReference type="InterPro" id="IPR032466">
    <property type="entry name" value="Metal_Hydrolase"/>
</dbReference>
<dbReference type="Gene3D" id="3.20.20.140">
    <property type="entry name" value="Metal-dependent hydrolases"/>
    <property type="match status" value="1"/>
</dbReference>
<evidence type="ECO:0000259" key="2">
    <source>
        <dbReference type="Pfam" id="PF04909"/>
    </source>
</evidence>
<dbReference type="RefSeq" id="WP_212019113.1">
    <property type="nucleotide sequence ID" value="NZ_JAAFYZ010000224.1"/>
</dbReference>
<dbReference type="Proteomes" id="UP000730482">
    <property type="component" value="Unassembled WGS sequence"/>
</dbReference>
<dbReference type="InterPro" id="IPR006680">
    <property type="entry name" value="Amidohydro-rel"/>
</dbReference>
<keyword evidence="1" id="KW-0456">Lyase</keyword>
<evidence type="ECO:0000313" key="4">
    <source>
        <dbReference type="Proteomes" id="UP000730482"/>
    </source>
</evidence>
<gene>
    <name evidence="3" type="ORF">KGQ19_39695</name>
</gene>
<feature type="domain" description="Amidohydrolase-related" evidence="2">
    <location>
        <begin position="125"/>
        <end position="374"/>
    </location>
</feature>
<comment type="caution">
    <text evidence="3">The sequence shown here is derived from an EMBL/GenBank/DDBJ whole genome shotgun (WGS) entry which is preliminary data.</text>
</comment>
<reference evidence="3 4" key="1">
    <citation type="submission" date="2020-02" db="EMBL/GenBank/DDBJ databases">
        <title>Acidophilic actinobacteria isolated from forest soil.</title>
        <authorList>
            <person name="Golinska P."/>
        </authorList>
    </citation>
    <scope>NUCLEOTIDE SEQUENCE [LARGE SCALE GENOMIC DNA]</scope>
    <source>
        <strain evidence="3 4">NL8</strain>
    </source>
</reference>